<dbReference type="Gene3D" id="3.40.30.10">
    <property type="entry name" value="Glutaredoxin"/>
    <property type="match status" value="1"/>
</dbReference>
<dbReference type="SUPFAM" id="SSF52833">
    <property type="entry name" value="Thioredoxin-like"/>
    <property type="match status" value="1"/>
</dbReference>
<keyword evidence="4" id="KW-0808">Transferase</keyword>
<proteinExistence type="evidence at transcript level"/>
<dbReference type="PROSITE" id="PS50405">
    <property type="entry name" value="GST_CTER"/>
    <property type="match status" value="1"/>
</dbReference>
<dbReference type="Gene3D" id="1.20.1050.10">
    <property type="match status" value="1"/>
</dbReference>
<dbReference type="Pfam" id="PF13417">
    <property type="entry name" value="GST_N_3"/>
    <property type="match status" value="1"/>
</dbReference>
<dbReference type="AlphaFoldDB" id="A0A2I6QGQ8"/>
<dbReference type="PANTHER" id="PTHR43969">
    <property type="entry name" value="GLUTATHIONE S TRANSFERASE D10, ISOFORM A-RELATED"/>
    <property type="match status" value="1"/>
</dbReference>
<feature type="domain" description="GST C-terminal" evidence="3">
    <location>
        <begin position="95"/>
        <end position="220"/>
    </location>
</feature>
<evidence type="ECO:0000313" key="4">
    <source>
        <dbReference type="EMBL" id="AUN35382.1"/>
    </source>
</evidence>
<dbReference type="OrthoDB" id="8183779at2759"/>
<evidence type="ECO:0000259" key="2">
    <source>
        <dbReference type="PROSITE" id="PS50404"/>
    </source>
</evidence>
<dbReference type="PROSITE" id="PS50404">
    <property type="entry name" value="GST_NTER"/>
    <property type="match status" value="1"/>
</dbReference>
<evidence type="ECO:0000256" key="1">
    <source>
        <dbReference type="ARBA" id="ARBA00011738"/>
    </source>
</evidence>
<dbReference type="SUPFAM" id="SSF47616">
    <property type="entry name" value="GST C-terminal domain-like"/>
    <property type="match status" value="1"/>
</dbReference>
<evidence type="ECO:0000259" key="3">
    <source>
        <dbReference type="PROSITE" id="PS50405"/>
    </source>
</evidence>
<dbReference type="SFLD" id="SFLDG00358">
    <property type="entry name" value="Main_(cytGST)"/>
    <property type="match status" value="1"/>
</dbReference>
<name>A0A2I6QGQ8_DAKVI</name>
<dbReference type="PANTHER" id="PTHR43969:SF9">
    <property type="entry name" value="GLUTATHIONE S TRANSFERASE D10, ISOFORM A-RELATED"/>
    <property type="match status" value="1"/>
</dbReference>
<feature type="domain" description="GST N-terminal" evidence="2">
    <location>
        <begin position="1"/>
        <end position="82"/>
    </location>
</feature>
<dbReference type="CDD" id="cd03177">
    <property type="entry name" value="GST_C_Delta_Epsilon"/>
    <property type="match status" value="1"/>
</dbReference>
<dbReference type="FunFam" id="1.20.1050.10:FF:000007">
    <property type="entry name" value="Glutathione S-transferase 1-1"/>
    <property type="match status" value="1"/>
</dbReference>
<organism evidence="4">
    <name type="scientific">Daktulosphaira vitifoliae</name>
    <name type="common">Grape phylloxera</name>
    <name type="synonym">Viteus vitifoliae</name>
    <dbReference type="NCBI Taxonomy" id="58002"/>
    <lineage>
        <taxon>Eukaryota</taxon>
        <taxon>Metazoa</taxon>
        <taxon>Ecdysozoa</taxon>
        <taxon>Arthropoda</taxon>
        <taxon>Hexapoda</taxon>
        <taxon>Insecta</taxon>
        <taxon>Pterygota</taxon>
        <taxon>Neoptera</taxon>
        <taxon>Paraneoptera</taxon>
        <taxon>Hemiptera</taxon>
        <taxon>Sternorrhyncha</taxon>
        <taxon>Aphidomorpha</taxon>
        <taxon>Phylloxeroidea</taxon>
        <taxon>Phylloxeridae</taxon>
        <taxon>Daktulosphaira</taxon>
    </lineage>
</organism>
<reference evidence="4" key="1">
    <citation type="journal article" date="2017" name="Environ. Entomol.">
        <title>Identification and Characterisation of Putative Glutathione S-Transferase Genes from Daktulosphaira vitifoliae (Hemiptera: Phylloxeridae).</title>
        <authorList>
            <person name="Zhao J.J."/>
            <person name="Fan D.S."/>
            <person name="Zhang Y."/>
            <person name="Feng J.N."/>
        </authorList>
    </citation>
    <scope>NUCLEOTIDE SEQUENCE</scope>
</reference>
<dbReference type="GO" id="GO:0006749">
    <property type="term" value="P:glutathione metabolic process"/>
    <property type="evidence" value="ECO:0007669"/>
    <property type="project" value="TreeGrafter"/>
</dbReference>
<protein>
    <submittedName>
        <fullName evidence="4">Glutathione S-transferase d1</fullName>
    </submittedName>
</protein>
<dbReference type="InterPro" id="IPR036282">
    <property type="entry name" value="Glutathione-S-Trfase_C_sf"/>
</dbReference>
<dbReference type="GO" id="GO:0004364">
    <property type="term" value="F:glutathione transferase activity"/>
    <property type="evidence" value="ECO:0007669"/>
    <property type="project" value="TreeGrafter"/>
</dbReference>
<dbReference type="InterPro" id="IPR036249">
    <property type="entry name" value="Thioredoxin-like_sf"/>
</dbReference>
<dbReference type="InterPro" id="IPR040079">
    <property type="entry name" value="Glutathione_S-Trfase"/>
</dbReference>
<dbReference type="SMR" id="A0A2I6QGQ8"/>
<dbReference type="FunFam" id="3.40.30.10:FF:000034">
    <property type="entry name" value="glutathione S-transferase 1"/>
    <property type="match status" value="1"/>
</dbReference>
<dbReference type="CDD" id="cd03045">
    <property type="entry name" value="GST_N_Delta_Epsilon"/>
    <property type="match status" value="1"/>
</dbReference>
<dbReference type="InterPro" id="IPR010987">
    <property type="entry name" value="Glutathione-S-Trfase_C-like"/>
</dbReference>
<dbReference type="InterPro" id="IPR004045">
    <property type="entry name" value="Glutathione_S-Trfase_N"/>
</dbReference>
<comment type="subunit">
    <text evidence="1">Homodimer.</text>
</comment>
<dbReference type="EMBL" id="MF197746">
    <property type="protein sequence ID" value="AUN35382.1"/>
    <property type="molecule type" value="mRNA"/>
</dbReference>
<dbReference type="Pfam" id="PF00043">
    <property type="entry name" value="GST_C"/>
    <property type="match status" value="1"/>
</dbReference>
<dbReference type="SFLD" id="SFLDS00019">
    <property type="entry name" value="Glutathione_Transferase_(cytos"/>
    <property type="match status" value="1"/>
</dbReference>
<accession>A0A2I6QGQ8</accession>
<dbReference type="SFLD" id="SFLDG01153">
    <property type="entry name" value="Main.4:_Theta-like"/>
    <property type="match status" value="1"/>
</dbReference>
<dbReference type="InterPro" id="IPR004046">
    <property type="entry name" value="GST_C"/>
</dbReference>
<sequence length="222" mass="25016">MAIDLYCDGPSPPCRTVRLLAKSLNLKLNLIPTKPGNGDTLTPDYKKMNPQHTIPTIVDDGFALSESRAICKYLIEKYGDKNKGHFTKEQLYPTDLKRRVTIDQRMDFDLGALYRRISEYLTPVFTSGQYGTAALPKLNSALEILELYLAKTKWVAGPDVTLADFTLVVSISCLEILSFDLTSYPNIIRWFTLAKNTLPGYDEASHQGVLEFKDMIDSKLKK</sequence>